<dbReference type="PRINTS" id="PR01023">
    <property type="entry name" value="NAFLGMOTY"/>
</dbReference>
<keyword evidence="8" id="KW-1185">Reference proteome</keyword>
<dbReference type="PRINTS" id="PR01021">
    <property type="entry name" value="OMPADOMAIN"/>
</dbReference>
<gene>
    <name evidence="7" type="ORF">KK060_04325</name>
</gene>
<organism evidence="7 8">
    <name type="scientific">Chryseosolibacter indicus</name>
    <dbReference type="NCBI Taxonomy" id="2782351"/>
    <lineage>
        <taxon>Bacteria</taxon>
        <taxon>Pseudomonadati</taxon>
        <taxon>Bacteroidota</taxon>
        <taxon>Cytophagia</taxon>
        <taxon>Cytophagales</taxon>
        <taxon>Chryseotaleaceae</taxon>
        <taxon>Chryseosolibacter</taxon>
    </lineage>
</organism>
<dbReference type="EMBL" id="JAHESD010000006">
    <property type="protein sequence ID" value="MBT1702492.1"/>
    <property type="molecule type" value="Genomic_DNA"/>
</dbReference>
<dbReference type="InterPro" id="IPR050330">
    <property type="entry name" value="Bact_OuterMem_StrucFunc"/>
</dbReference>
<evidence type="ECO:0000256" key="4">
    <source>
        <dbReference type="PROSITE-ProRule" id="PRU00473"/>
    </source>
</evidence>
<comment type="caution">
    <text evidence="7">The sequence shown here is derived from an EMBL/GenBank/DDBJ whole genome shotgun (WGS) entry which is preliminary data.</text>
</comment>
<dbReference type="CDD" id="cd07185">
    <property type="entry name" value="OmpA_C-like"/>
    <property type="match status" value="1"/>
</dbReference>
<keyword evidence="5" id="KW-0732">Signal</keyword>
<dbReference type="SUPFAM" id="SSF103088">
    <property type="entry name" value="OmpA-like"/>
    <property type="match status" value="1"/>
</dbReference>
<dbReference type="PROSITE" id="PS51123">
    <property type="entry name" value="OMPA_2"/>
    <property type="match status" value="1"/>
</dbReference>
<accession>A0ABS5VM09</accession>
<proteinExistence type="predicted"/>
<dbReference type="CDD" id="cd15482">
    <property type="entry name" value="Sialidase_non-viral"/>
    <property type="match status" value="1"/>
</dbReference>
<dbReference type="RefSeq" id="WP_254152461.1">
    <property type="nucleotide sequence ID" value="NZ_JAHESD010000006.1"/>
</dbReference>
<comment type="subcellular location">
    <subcellularLocation>
        <location evidence="1">Cell outer membrane</location>
    </subcellularLocation>
</comment>
<keyword evidence="2 4" id="KW-0472">Membrane</keyword>
<sequence>MRFTLLIGFVLLVSIANAQSSFMPKSLGPSVNSDYHEINPVISSDGKALYFVRVNHPENKFGSDDSEDIWYASRVSDSIWSTPSRIHELNIGRYNSVLSVSADGNTLLLNGIYNKKGNIWKKRGLSVSRKNGESWSSPEKLKVSKLSKKNRGMRSSASMSGDGKFILLSYSKAFNGNKNNLYYTRLKTSGRWSRPHKLKGVNSGANEEAPFLSVDGKTLFFSSDRAKKGNYNIYRATRTGNEMKKWSKPVVLSDTINSPGWESYFKTNNTGSWGYFSSTAKSGTNADLFQIKLFEENPVVVIEGTIRNSKTDAALVGHDASITVNGSKPDSLVIDNESGTYKIQLRLGQVYELKAVVDNYTSSATVIDVSKVKEFSKQNADLRITPLPYVLVKGKLLVQDTGKPLDSQFNPKITINNTVVDSLKTDIQQGTYEVKLNHGTSYQFKLQAAKHESVAKTVDLSSVNEYKEINADLFVLEEKMAIISGVVINSKTKSKIENLKNAKIVVEGFEAAVPEIDTLTGIYELRLPFKGSYVVSVVAPGFYPVFETIDLASASGNLKISKDLAVIPVEVGQSIKIKNIFFDAGKSVLKKESYAELERVADFLDNNKLIKIEIAGHTDNVGNATSNQKLSQGRAQAVADFIVSKGIDKSRVSAKGYGSNKPVASNKTAAGKAENRRVEFTILDN</sequence>
<dbReference type="Gene3D" id="2.120.10.30">
    <property type="entry name" value="TolB, C-terminal domain"/>
    <property type="match status" value="1"/>
</dbReference>
<dbReference type="PANTHER" id="PTHR30329:SF21">
    <property type="entry name" value="LIPOPROTEIN YIAD-RELATED"/>
    <property type="match status" value="1"/>
</dbReference>
<dbReference type="SUPFAM" id="SSF82171">
    <property type="entry name" value="DPP6 N-terminal domain-like"/>
    <property type="match status" value="1"/>
</dbReference>
<dbReference type="InterPro" id="IPR006665">
    <property type="entry name" value="OmpA-like"/>
</dbReference>
<reference evidence="7 8" key="1">
    <citation type="submission" date="2021-05" db="EMBL/GenBank/DDBJ databases">
        <title>A Polyphasic approach of four new species of the genus Ohtaekwangia: Ohtaekwangia histidinii sp. nov., Ohtaekwangia cretensis sp. nov., Ohtaekwangia indiensis sp. nov., Ohtaekwangia reichenbachii sp. nov. from diverse environment.</title>
        <authorList>
            <person name="Octaviana S."/>
        </authorList>
    </citation>
    <scope>NUCLEOTIDE SEQUENCE [LARGE SCALE GENOMIC DNA]</scope>
    <source>
        <strain evidence="7 8">PWU20</strain>
    </source>
</reference>
<protein>
    <submittedName>
        <fullName evidence="7">OmpA family protein</fullName>
    </submittedName>
</protein>
<evidence type="ECO:0000256" key="5">
    <source>
        <dbReference type="SAM" id="SignalP"/>
    </source>
</evidence>
<evidence type="ECO:0000256" key="2">
    <source>
        <dbReference type="ARBA" id="ARBA00023136"/>
    </source>
</evidence>
<feature type="chain" id="PRO_5045128544" evidence="5">
    <location>
        <begin position="19"/>
        <end position="685"/>
    </location>
</feature>
<evidence type="ECO:0000259" key="6">
    <source>
        <dbReference type="PROSITE" id="PS51123"/>
    </source>
</evidence>
<keyword evidence="3" id="KW-0998">Cell outer membrane</keyword>
<dbReference type="InterPro" id="IPR006664">
    <property type="entry name" value="OMP_bac"/>
</dbReference>
<dbReference type="InterPro" id="IPR036737">
    <property type="entry name" value="OmpA-like_sf"/>
</dbReference>
<feature type="domain" description="OmpA-like" evidence="6">
    <location>
        <begin position="569"/>
        <end position="685"/>
    </location>
</feature>
<dbReference type="InterPro" id="IPR011659">
    <property type="entry name" value="WD40"/>
</dbReference>
<dbReference type="Pfam" id="PF07676">
    <property type="entry name" value="PD40"/>
    <property type="match status" value="2"/>
</dbReference>
<dbReference type="Gene3D" id="3.30.1330.60">
    <property type="entry name" value="OmpA-like domain"/>
    <property type="match status" value="1"/>
</dbReference>
<dbReference type="PANTHER" id="PTHR30329">
    <property type="entry name" value="STATOR ELEMENT OF FLAGELLAR MOTOR COMPLEX"/>
    <property type="match status" value="1"/>
</dbReference>
<dbReference type="Proteomes" id="UP000772618">
    <property type="component" value="Unassembled WGS sequence"/>
</dbReference>
<dbReference type="Pfam" id="PF00691">
    <property type="entry name" value="OmpA"/>
    <property type="match status" value="1"/>
</dbReference>
<evidence type="ECO:0000256" key="3">
    <source>
        <dbReference type="ARBA" id="ARBA00023237"/>
    </source>
</evidence>
<name>A0ABS5VM09_9BACT</name>
<evidence type="ECO:0000256" key="1">
    <source>
        <dbReference type="ARBA" id="ARBA00004442"/>
    </source>
</evidence>
<evidence type="ECO:0000313" key="7">
    <source>
        <dbReference type="EMBL" id="MBT1702492.1"/>
    </source>
</evidence>
<evidence type="ECO:0000313" key="8">
    <source>
        <dbReference type="Proteomes" id="UP000772618"/>
    </source>
</evidence>
<dbReference type="InterPro" id="IPR011042">
    <property type="entry name" value="6-blade_b-propeller_TolB-like"/>
</dbReference>
<feature type="signal peptide" evidence="5">
    <location>
        <begin position="1"/>
        <end position="18"/>
    </location>
</feature>